<feature type="signal peptide" evidence="1">
    <location>
        <begin position="1"/>
        <end position="23"/>
    </location>
</feature>
<dbReference type="RefSeq" id="WP_106926192.1">
    <property type="nucleotide sequence ID" value="NZ_CABMMU010000006.1"/>
</dbReference>
<keyword evidence="1" id="KW-0732">Signal</keyword>
<reference evidence="2 3" key="1">
    <citation type="submission" date="2018-03" db="EMBL/GenBank/DDBJ databases">
        <title>First report of an OXA-48+CTX-M-M-producing Kluyvera ascorbata clone recovered from patients admitted in a University Hospital in Madrid, Spain.</title>
        <authorList>
            <person name="Hernandez-Garcia M."/>
            <person name="Leon-Sampedro R."/>
            <person name="Perez-Viso B."/>
            <person name="Morosini M.I."/>
            <person name="Lopez-Fresnena N."/>
            <person name="Coque T.M."/>
            <person name="Bonten M."/>
            <person name="Malhotra-Kumar S."/>
            <person name="Ruiz-Garbajosa P."/>
            <person name="Canton R."/>
        </authorList>
    </citation>
    <scope>NUCLEOTIDE SEQUENCE [LARGE SCALE GENOMIC DNA]</scope>
    <source>
        <strain evidence="2 3">KA2</strain>
    </source>
</reference>
<evidence type="ECO:0008006" key="4">
    <source>
        <dbReference type="Google" id="ProtNLM"/>
    </source>
</evidence>
<evidence type="ECO:0000313" key="2">
    <source>
        <dbReference type="EMBL" id="PSR46838.1"/>
    </source>
</evidence>
<dbReference type="EMBL" id="PYHO01000006">
    <property type="protein sequence ID" value="PSR46838.1"/>
    <property type="molecule type" value="Genomic_DNA"/>
</dbReference>
<protein>
    <recommendedName>
        <fullName evidence="4">DUF2845 domain-containing protein</fullName>
    </recommendedName>
</protein>
<sequence>MKKRMVAAALMGASLLAVTLASAQAVTQYTQVAKKRAYHGFGITVTRAGDAVRVNGEAARKQEYSADADVFVHGPYRIVFHKRTGKVRLMKNGTYLGVLKSR</sequence>
<evidence type="ECO:0000256" key="1">
    <source>
        <dbReference type="SAM" id="SignalP"/>
    </source>
</evidence>
<accession>A0A2T2Y319</accession>
<proteinExistence type="predicted"/>
<comment type="caution">
    <text evidence="2">The sequence shown here is derived from an EMBL/GenBank/DDBJ whole genome shotgun (WGS) entry which is preliminary data.</text>
</comment>
<keyword evidence="3" id="KW-1185">Reference proteome</keyword>
<dbReference type="Proteomes" id="UP000240892">
    <property type="component" value="Unassembled WGS sequence"/>
</dbReference>
<organism evidence="2 3">
    <name type="scientific">Kluyvera genomosp. 2</name>
    <dbReference type="NCBI Taxonomy" id="2774054"/>
    <lineage>
        <taxon>Bacteria</taxon>
        <taxon>Pseudomonadati</taxon>
        <taxon>Pseudomonadota</taxon>
        <taxon>Gammaproteobacteria</taxon>
        <taxon>Enterobacterales</taxon>
        <taxon>Enterobacteriaceae</taxon>
        <taxon>Kluyvera</taxon>
    </lineage>
</organism>
<evidence type="ECO:0000313" key="3">
    <source>
        <dbReference type="Proteomes" id="UP000240892"/>
    </source>
</evidence>
<name>A0A2T2Y319_9ENTR</name>
<feature type="chain" id="PRO_5015557262" description="DUF2845 domain-containing protein" evidence="1">
    <location>
        <begin position="24"/>
        <end position="102"/>
    </location>
</feature>
<dbReference type="AlphaFoldDB" id="A0A2T2Y319"/>
<gene>
    <name evidence="2" type="ORF">C8256_09645</name>
</gene>